<feature type="domain" description="Exostosin GT47" evidence="7">
    <location>
        <begin position="185"/>
        <end position="465"/>
    </location>
</feature>
<keyword evidence="6" id="KW-0472">Membrane</keyword>
<evidence type="ECO:0000256" key="1">
    <source>
        <dbReference type="ARBA" id="ARBA00004323"/>
    </source>
</evidence>
<dbReference type="RefSeq" id="XP_016648710.1">
    <property type="nucleotide sequence ID" value="XM_016793224.1"/>
</dbReference>
<dbReference type="InterPro" id="IPR004263">
    <property type="entry name" value="Exostosin"/>
</dbReference>
<sequence length="517" mass="58818">MRPTRKTQVFPISSILVGVLVIPLVVLLVIFLMQSTAFRSSLFSSSSWGTTWNPVASNDTSNSRSNYSVTSSTEDIWQPQPSQAPVFTFANNQRGAPAPAPQIFGVDDEVQETITQQVGPNKTRFMSGSSQLEKLEASLGRARSSIREAANVRNKISTHQDPDYVPRGPIYRNPNAFHRSYLEMENLFKIYVYEEGEVPIFHDGPCRSIYSSEGRFIHEMEKGNMYRTRDPDKALVYFLPFSVARMVRYMYVPDSKDRHGMKLAIIDYVNLIAQKHPFWNRSLGADHFMLSCHDWGPFTTSFVPLLFHNSIRVLCNANTSEGFNPSKDSSFPEINLKTSEMSGLGGQPPSSRSTLAFFAGGLHGHIRSLLLNEWKGKDRDVRVYEKLPRGVSYEKMLKGSKFCLCPSGYEVASPRVVEAIYAECIPVLISDGYIPPFSDVLDWKTFSVQVPVKNISDIKNILMSISSRQYLRTQRRVKEVQRHFLVNGPPKRYDVFHMIVHSIWLRRLNIRIQDLLI</sequence>
<protein>
    <submittedName>
        <fullName evidence="9">Probable glycosyltransferase At5g03795 isoform X1</fullName>
    </submittedName>
</protein>
<keyword evidence="4" id="KW-0735">Signal-anchor</keyword>
<evidence type="ECO:0000259" key="7">
    <source>
        <dbReference type="Pfam" id="PF03016"/>
    </source>
</evidence>
<evidence type="ECO:0000313" key="8">
    <source>
        <dbReference type="Proteomes" id="UP000694861"/>
    </source>
</evidence>
<comment type="subcellular location">
    <subcellularLocation>
        <location evidence="1">Golgi apparatus membrane</location>
        <topology evidence="1">Single-pass type II membrane protein</topology>
    </subcellularLocation>
</comment>
<dbReference type="Pfam" id="PF03016">
    <property type="entry name" value="Exostosin_GT47"/>
    <property type="match status" value="1"/>
</dbReference>
<keyword evidence="3" id="KW-0808">Transferase</keyword>
<keyword evidence="6" id="KW-1133">Transmembrane helix</keyword>
<evidence type="ECO:0000256" key="5">
    <source>
        <dbReference type="ARBA" id="ARBA00023034"/>
    </source>
</evidence>
<evidence type="ECO:0000256" key="2">
    <source>
        <dbReference type="ARBA" id="ARBA00010271"/>
    </source>
</evidence>
<comment type="similarity">
    <text evidence="2">Belongs to the glycosyltransferase 47 family.</text>
</comment>
<reference evidence="8" key="1">
    <citation type="journal article" date="2012" name="Nat. Commun.">
        <title>The genome of Prunus mume.</title>
        <authorList>
            <person name="Zhang Q."/>
            <person name="Chen W."/>
            <person name="Sun L."/>
            <person name="Zhao F."/>
            <person name="Huang B."/>
            <person name="Yang W."/>
            <person name="Tao Y."/>
            <person name="Wang J."/>
            <person name="Yuan Z."/>
            <person name="Fan G."/>
            <person name="Xing Z."/>
            <person name="Han C."/>
            <person name="Pan H."/>
            <person name="Zhong X."/>
            <person name="Shi W."/>
            <person name="Liang X."/>
            <person name="Du D."/>
            <person name="Sun F."/>
            <person name="Xu Z."/>
            <person name="Hao R."/>
            <person name="Lv T."/>
            <person name="Lv Y."/>
            <person name="Zheng Z."/>
            <person name="Sun M."/>
            <person name="Luo L."/>
            <person name="Cai M."/>
            <person name="Gao Y."/>
            <person name="Wang J."/>
            <person name="Yin Y."/>
            <person name="Xu X."/>
            <person name="Cheng T."/>
            <person name="Wang J."/>
        </authorList>
    </citation>
    <scope>NUCLEOTIDE SEQUENCE [LARGE SCALE GENOMIC DNA]</scope>
</reference>
<evidence type="ECO:0000256" key="6">
    <source>
        <dbReference type="SAM" id="Phobius"/>
    </source>
</evidence>
<dbReference type="GeneID" id="103327210"/>
<dbReference type="PANTHER" id="PTHR11062">
    <property type="entry name" value="EXOSTOSIN HEPARAN SULFATE GLYCOSYLTRANSFERASE -RELATED"/>
    <property type="match status" value="1"/>
</dbReference>
<gene>
    <name evidence="9" type="primary">LOC103327210</name>
</gene>
<keyword evidence="3" id="KW-0328">Glycosyltransferase</keyword>
<evidence type="ECO:0000256" key="3">
    <source>
        <dbReference type="ARBA" id="ARBA00022676"/>
    </source>
</evidence>
<name>A0ABM1LMT3_PRUMU</name>
<keyword evidence="5" id="KW-0333">Golgi apparatus</keyword>
<feature type="transmembrane region" description="Helical" evidence="6">
    <location>
        <begin position="12"/>
        <end position="33"/>
    </location>
</feature>
<dbReference type="Proteomes" id="UP000694861">
    <property type="component" value="Linkage group LG3"/>
</dbReference>
<evidence type="ECO:0000313" key="9">
    <source>
        <dbReference type="RefSeq" id="XP_016648710.1"/>
    </source>
</evidence>
<reference evidence="9" key="2">
    <citation type="submission" date="2025-08" db="UniProtKB">
        <authorList>
            <consortium name="RefSeq"/>
        </authorList>
    </citation>
    <scope>IDENTIFICATION</scope>
</reference>
<evidence type="ECO:0000256" key="4">
    <source>
        <dbReference type="ARBA" id="ARBA00022968"/>
    </source>
</evidence>
<organism evidence="8 9">
    <name type="scientific">Prunus mume</name>
    <name type="common">Japanese apricot</name>
    <name type="synonym">Armeniaca mume</name>
    <dbReference type="NCBI Taxonomy" id="102107"/>
    <lineage>
        <taxon>Eukaryota</taxon>
        <taxon>Viridiplantae</taxon>
        <taxon>Streptophyta</taxon>
        <taxon>Embryophyta</taxon>
        <taxon>Tracheophyta</taxon>
        <taxon>Spermatophyta</taxon>
        <taxon>Magnoliopsida</taxon>
        <taxon>eudicotyledons</taxon>
        <taxon>Gunneridae</taxon>
        <taxon>Pentapetalae</taxon>
        <taxon>rosids</taxon>
        <taxon>fabids</taxon>
        <taxon>Rosales</taxon>
        <taxon>Rosaceae</taxon>
        <taxon>Amygdaloideae</taxon>
        <taxon>Amygdaleae</taxon>
        <taxon>Prunus</taxon>
    </lineage>
</organism>
<accession>A0ABM1LMT3</accession>
<proteinExistence type="inferred from homology"/>
<dbReference type="PANTHER" id="PTHR11062:SF300">
    <property type="entry name" value="EXOSTOSIN GT47 DOMAIN-CONTAINING PROTEIN"/>
    <property type="match status" value="1"/>
</dbReference>
<dbReference type="InterPro" id="IPR040911">
    <property type="entry name" value="Exostosin_GT47"/>
</dbReference>
<keyword evidence="8" id="KW-1185">Reference proteome</keyword>
<keyword evidence="6" id="KW-0812">Transmembrane</keyword>